<proteinExistence type="predicted"/>
<dbReference type="Pfam" id="PF13305">
    <property type="entry name" value="TetR_C_33"/>
    <property type="match status" value="1"/>
</dbReference>
<organism evidence="6 7">
    <name type="scientific">Nakamurella alba</name>
    <dbReference type="NCBI Taxonomy" id="2665158"/>
    <lineage>
        <taxon>Bacteria</taxon>
        <taxon>Bacillati</taxon>
        <taxon>Actinomycetota</taxon>
        <taxon>Actinomycetes</taxon>
        <taxon>Nakamurellales</taxon>
        <taxon>Nakamurellaceae</taxon>
        <taxon>Nakamurella</taxon>
    </lineage>
</organism>
<keyword evidence="3" id="KW-0804">Transcription</keyword>
<dbReference type="InterPro" id="IPR050109">
    <property type="entry name" value="HTH-type_TetR-like_transc_reg"/>
</dbReference>
<feature type="DNA-binding region" description="H-T-H motif" evidence="4">
    <location>
        <begin position="41"/>
        <end position="60"/>
    </location>
</feature>
<feature type="domain" description="HTH tetR-type" evidence="5">
    <location>
        <begin position="17"/>
        <end position="78"/>
    </location>
</feature>
<comment type="caution">
    <text evidence="6">The sequence shown here is derived from an EMBL/GenBank/DDBJ whole genome shotgun (WGS) entry which is preliminary data.</text>
</comment>
<dbReference type="Proteomes" id="UP000460221">
    <property type="component" value="Unassembled WGS sequence"/>
</dbReference>
<dbReference type="PANTHER" id="PTHR30055:SF234">
    <property type="entry name" value="HTH-TYPE TRANSCRIPTIONAL REGULATOR BETI"/>
    <property type="match status" value="1"/>
</dbReference>
<dbReference type="Gene3D" id="1.10.357.10">
    <property type="entry name" value="Tetracycline Repressor, domain 2"/>
    <property type="match status" value="1"/>
</dbReference>
<gene>
    <name evidence="6" type="ORF">GIS00_23725</name>
</gene>
<dbReference type="PANTHER" id="PTHR30055">
    <property type="entry name" value="HTH-TYPE TRANSCRIPTIONAL REGULATOR RUTR"/>
    <property type="match status" value="1"/>
</dbReference>
<evidence type="ECO:0000259" key="5">
    <source>
        <dbReference type="PROSITE" id="PS50977"/>
    </source>
</evidence>
<dbReference type="InterPro" id="IPR025996">
    <property type="entry name" value="MT1864/Rv1816-like_C"/>
</dbReference>
<dbReference type="SUPFAM" id="SSF46689">
    <property type="entry name" value="Homeodomain-like"/>
    <property type="match status" value="1"/>
</dbReference>
<dbReference type="GO" id="GO:0000976">
    <property type="term" value="F:transcription cis-regulatory region binding"/>
    <property type="evidence" value="ECO:0007669"/>
    <property type="project" value="TreeGrafter"/>
</dbReference>
<accession>A0A7K1FUC1</accession>
<evidence type="ECO:0000256" key="1">
    <source>
        <dbReference type="ARBA" id="ARBA00023015"/>
    </source>
</evidence>
<evidence type="ECO:0000313" key="7">
    <source>
        <dbReference type="Proteomes" id="UP000460221"/>
    </source>
</evidence>
<evidence type="ECO:0000256" key="4">
    <source>
        <dbReference type="PROSITE-ProRule" id="PRU00335"/>
    </source>
</evidence>
<name>A0A7K1FUC1_9ACTN</name>
<dbReference type="InterPro" id="IPR001647">
    <property type="entry name" value="HTH_TetR"/>
</dbReference>
<evidence type="ECO:0000313" key="6">
    <source>
        <dbReference type="EMBL" id="MTD16949.1"/>
    </source>
</evidence>
<keyword evidence="1" id="KW-0805">Transcription regulation</keyword>
<evidence type="ECO:0000256" key="2">
    <source>
        <dbReference type="ARBA" id="ARBA00023125"/>
    </source>
</evidence>
<keyword evidence="7" id="KW-1185">Reference proteome</keyword>
<dbReference type="AlphaFoldDB" id="A0A7K1FUC1"/>
<dbReference type="GO" id="GO:0003700">
    <property type="term" value="F:DNA-binding transcription factor activity"/>
    <property type="evidence" value="ECO:0007669"/>
    <property type="project" value="TreeGrafter"/>
</dbReference>
<dbReference type="InterPro" id="IPR036271">
    <property type="entry name" value="Tet_transcr_reg_TetR-rel_C_sf"/>
</dbReference>
<evidence type="ECO:0000256" key="3">
    <source>
        <dbReference type="ARBA" id="ARBA00023163"/>
    </source>
</evidence>
<dbReference type="EMBL" id="WLYK01000012">
    <property type="protein sequence ID" value="MTD16949.1"/>
    <property type="molecule type" value="Genomic_DNA"/>
</dbReference>
<dbReference type="SUPFAM" id="SSF48498">
    <property type="entry name" value="Tetracyclin repressor-like, C-terminal domain"/>
    <property type="match status" value="1"/>
</dbReference>
<dbReference type="PROSITE" id="PS50977">
    <property type="entry name" value="HTH_TETR_2"/>
    <property type="match status" value="1"/>
</dbReference>
<sequence length="195" mass="20839">MIVTAQPRVSNPRGSGLRLRSELISAARDLLMRPADGPPFSLRAVARAAGVSPTAVYQHFPSLPDLVTAVVQDRSDQLSAAVGAPDGPPTAEALADHALRYLEWGVANPGAYQLLFESAERLGHPVGPGTPGWSMIDDLTDWIRPVAGEDAPARAIRAWTQLHGVASLRIHKPDLPWPTGLEVEAARIARQTLAD</sequence>
<dbReference type="Pfam" id="PF00440">
    <property type="entry name" value="TetR_N"/>
    <property type="match status" value="1"/>
</dbReference>
<dbReference type="InterPro" id="IPR009057">
    <property type="entry name" value="Homeodomain-like_sf"/>
</dbReference>
<protein>
    <submittedName>
        <fullName evidence="6">TetR family transcriptional regulator</fullName>
    </submittedName>
</protein>
<keyword evidence="2 4" id="KW-0238">DNA-binding</keyword>
<reference evidence="6 7" key="1">
    <citation type="submission" date="2019-11" db="EMBL/GenBank/DDBJ databases">
        <authorList>
            <person name="Jiang L.-Q."/>
        </authorList>
    </citation>
    <scope>NUCLEOTIDE SEQUENCE [LARGE SCALE GENOMIC DNA]</scope>
    <source>
        <strain evidence="6 7">YIM 132087</strain>
    </source>
</reference>